<reference evidence="2 3" key="1">
    <citation type="submission" date="2017-09" db="EMBL/GenBank/DDBJ databases">
        <title>Depth-based differentiation of microbial function through sediment-hosted aquifers and enrichment of novel symbionts in the deep terrestrial subsurface.</title>
        <authorList>
            <person name="Probst A.J."/>
            <person name="Ladd B."/>
            <person name="Jarett J.K."/>
            <person name="Geller-Mcgrath D.E."/>
            <person name="Sieber C.M."/>
            <person name="Emerson J.B."/>
            <person name="Anantharaman K."/>
            <person name="Thomas B.C."/>
            <person name="Malmstrom R."/>
            <person name="Stieglmeier M."/>
            <person name="Klingl A."/>
            <person name="Woyke T."/>
            <person name="Ryan C.M."/>
            <person name="Banfield J.F."/>
        </authorList>
    </citation>
    <scope>NUCLEOTIDE SEQUENCE [LARGE SCALE GENOMIC DNA]</scope>
    <source>
        <strain evidence="2">CG15_BIG_FIL_POST_REV_8_21_14_020_45_12</strain>
    </source>
</reference>
<accession>A0A2M7H299</accession>
<feature type="transmembrane region" description="Helical" evidence="1">
    <location>
        <begin position="21"/>
        <end position="39"/>
    </location>
</feature>
<gene>
    <name evidence="2" type="ORF">COW24_05810</name>
</gene>
<sequence>MNLHTQQPAYLTAITLRYSSLLALATAAFISILGGIYFYNAFFGAIDPSDPIASEIITYQPQTLKLKQYEELAVSEFTRQTSAQTVSIQDIPNPFTDTAIIQKSTGSQQ</sequence>
<evidence type="ECO:0000313" key="3">
    <source>
        <dbReference type="Proteomes" id="UP000230292"/>
    </source>
</evidence>
<name>A0A2M7H299_9BACT</name>
<keyword evidence="1" id="KW-0812">Transmembrane</keyword>
<organism evidence="2 3">
    <name type="scientific">Candidatus Kerfeldbacteria bacterium CG15_BIG_FIL_POST_REV_8_21_14_020_45_12</name>
    <dbReference type="NCBI Taxonomy" id="2014247"/>
    <lineage>
        <taxon>Bacteria</taxon>
        <taxon>Candidatus Kerfeldiibacteriota</taxon>
    </lineage>
</organism>
<dbReference type="AlphaFoldDB" id="A0A2M7H299"/>
<keyword evidence="1" id="KW-0472">Membrane</keyword>
<comment type="caution">
    <text evidence="2">The sequence shown here is derived from an EMBL/GenBank/DDBJ whole genome shotgun (WGS) entry which is preliminary data.</text>
</comment>
<evidence type="ECO:0000313" key="2">
    <source>
        <dbReference type="EMBL" id="PIW36351.1"/>
    </source>
</evidence>
<protein>
    <submittedName>
        <fullName evidence="2">Uncharacterized protein</fullName>
    </submittedName>
</protein>
<keyword evidence="1" id="KW-1133">Transmembrane helix</keyword>
<proteinExistence type="predicted"/>
<evidence type="ECO:0000256" key="1">
    <source>
        <dbReference type="SAM" id="Phobius"/>
    </source>
</evidence>
<dbReference type="EMBL" id="PFGC01000060">
    <property type="protein sequence ID" value="PIW36351.1"/>
    <property type="molecule type" value="Genomic_DNA"/>
</dbReference>
<dbReference type="Proteomes" id="UP000230292">
    <property type="component" value="Unassembled WGS sequence"/>
</dbReference>